<proteinExistence type="predicted"/>
<keyword evidence="2" id="KW-1185">Reference proteome</keyword>
<accession>A0ACA9PNV6</accession>
<name>A0ACA9PNV6_9GLOM</name>
<comment type="caution">
    <text evidence="1">The sequence shown here is derived from an EMBL/GenBank/DDBJ whole genome shotgun (WGS) entry which is preliminary data.</text>
</comment>
<feature type="non-terminal residue" evidence="1">
    <location>
        <position position="1"/>
    </location>
</feature>
<evidence type="ECO:0000313" key="1">
    <source>
        <dbReference type="EMBL" id="CAG8717508.1"/>
    </source>
</evidence>
<reference evidence="1" key="1">
    <citation type="submission" date="2021-06" db="EMBL/GenBank/DDBJ databases">
        <authorList>
            <person name="Kallberg Y."/>
            <person name="Tangrot J."/>
            <person name="Rosling A."/>
        </authorList>
    </citation>
    <scope>NUCLEOTIDE SEQUENCE</scope>
    <source>
        <strain evidence="1">IL203A</strain>
    </source>
</reference>
<sequence>SQILALSQNAYTQPLKQITVLTKRNPSNVDGLEQKFGNRNRKSLLKPQHLH</sequence>
<dbReference type="EMBL" id="CAJVPU010031643">
    <property type="protein sequence ID" value="CAG8717508.1"/>
    <property type="molecule type" value="Genomic_DNA"/>
</dbReference>
<dbReference type="Proteomes" id="UP000789702">
    <property type="component" value="Unassembled WGS sequence"/>
</dbReference>
<feature type="non-terminal residue" evidence="1">
    <location>
        <position position="51"/>
    </location>
</feature>
<organism evidence="1 2">
    <name type="scientific">Dentiscutata heterogama</name>
    <dbReference type="NCBI Taxonomy" id="1316150"/>
    <lineage>
        <taxon>Eukaryota</taxon>
        <taxon>Fungi</taxon>
        <taxon>Fungi incertae sedis</taxon>
        <taxon>Mucoromycota</taxon>
        <taxon>Glomeromycotina</taxon>
        <taxon>Glomeromycetes</taxon>
        <taxon>Diversisporales</taxon>
        <taxon>Gigasporaceae</taxon>
        <taxon>Dentiscutata</taxon>
    </lineage>
</organism>
<gene>
    <name evidence="1" type="ORF">DHETER_LOCUS12633</name>
</gene>
<evidence type="ECO:0000313" key="2">
    <source>
        <dbReference type="Proteomes" id="UP000789702"/>
    </source>
</evidence>
<protein>
    <submittedName>
        <fullName evidence="1">7003_t:CDS:1</fullName>
    </submittedName>
</protein>